<comment type="caution">
    <text evidence="2">The sequence shown here is derived from an EMBL/GenBank/DDBJ whole genome shotgun (WGS) entry which is preliminary data.</text>
</comment>
<feature type="region of interest" description="Disordered" evidence="1">
    <location>
        <begin position="26"/>
        <end position="69"/>
    </location>
</feature>
<dbReference type="AlphaFoldDB" id="A0A066YNH4"/>
<evidence type="ECO:0000256" key="1">
    <source>
        <dbReference type="SAM" id="MobiDB-lite"/>
    </source>
</evidence>
<accession>A0A066YNH4</accession>
<feature type="compositionally biased region" description="Basic residues" evidence="1">
    <location>
        <begin position="49"/>
        <end position="59"/>
    </location>
</feature>
<name>A0A066YNH4_9ACTN</name>
<evidence type="ECO:0000313" key="3">
    <source>
        <dbReference type="Proteomes" id="UP000027178"/>
    </source>
</evidence>
<organism evidence="2 3">
    <name type="scientific">Kitasatospora cheerisanensis KCTC 2395</name>
    <dbReference type="NCBI Taxonomy" id="1348663"/>
    <lineage>
        <taxon>Bacteria</taxon>
        <taxon>Bacillati</taxon>
        <taxon>Actinomycetota</taxon>
        <taxon>Actinomycetes</taxon>
        <taxon>Kitasatosporales</taxon>
        <taxon>Streptomycetaceae</taxon>
        <taxon>Kitasatospora</taxon>
    </lineage>
</organism>
<reference evidence="2 3" key="1">
    <citation type="submission" date="2014-05" db="EMBL/GenBank/DDBJ databases">
        <title>Draft Genome Sequence of Kitasatospora cheerisanensis KCTC 2395.</title>
        <authorList>
            <person name="Nam D.H."/>
        </authorList>
    </citation>
    <scope>NUCLEOTIDE SEQUENCE [LARGE SCALE GENOMIC DNA]</scope>
    <source>
        <strain evidence="2 3">KCTC 2395</strain>
    </source>
</reference>
<sequence length="69" mass="7534">MSPPAGKTGQVHPGCPFRTLLSPPFWRARGRRFRQAPHPGGPRPGSAARSRHAHRRGRGRVSVSEGKTD</sequence>
<dbReference type="HOGENOM" id="CLU_2770416_0_0_11"/>
<feature type="compositionally biased region" description="Low complexity" evidence="1">
    <location>
        <begin position="60"/>
        <end position="69"/>
    </location>
</feature>
<dbReference type="PATRIC" id="fig|1348663.4.peg.6523"/>
<protein>
    <submittedName>
        <fullName evidence="2">Uncharacterized protein</fullName>
    </submittedName>
</protein>
<keyword evidence="3" id="KW-1185">Reference proteome</keyword>
<evidence type="ECO:0000313" key="2">
    <source>
        <dbReference type="EMBL" id="KDN81504.1"/>
    </source>
</evidence>
<gene>
    <name evidence="2" type="ORF">KCH_67420</name>
</gene>
<dbReference type="EMBL" id="JNBY01000141">
    <property type="protein sequence ID" value="KDN81504.1"/>
    <property type="molecule type" value="Genomic_DNA"/>
</dbReference>
<proteinExistence type="predicted"/>
<dbReference type="Proteomes" id="UP000027178">
    <property type="component" value="Unassembled WGS sequence"/>
</dbReference>